<evidence type="ECO:0000313" key="6">
    <source>
        <dbReference type="EMBL" id="CAG35968.1"/>
    </source>
</evidence>
<dbReference type="PROSITE" id="PS50931">
    <property type="entry name" value="HTH_LYSR"/>
    <property type="match status" value="1"/>
</dbReference>
<dbReference type="Gene3D" id="3.40.190.290">
    <property type="match status" value="1"/>
</dbReference>
<dbReference type="EMBL" id="CR522870">
    <property type="protein sequence ID" value="CAG35968.1"/>
    <property type="molecule type" value="Genomic_DNA"/>
</dbReference>
<dbReference type="SUPFAM" id="SSF46785">
    <property type="entry name" value="Winged helix' DNA-binding domain"/>
    <property type="match status" value="1"/>
</dbReference>
<dbReference type="PANTHER" id="PTHR30126">
    <property type="entry name" value="HTH-TYPE TRANSCRIPTIONAL REGULATOR"/>
    <property type="match status" value="1"/>
</dbReference>
<dbReference type="InterPro" id="IPR036390">
    <property type="entry name" value="WH_DNA-bd_sf"/>
</dbReference>
<dbReference type="Pfam" id="PF03466">
    <property type="entry name" value="LysR_substrate"/>
    <property type="match status" value="1"/>
</dbReference>
<reference evidence="7" key="1">
    <citation type="journal article" date="2004" name="Environ. Microbiol.">
        <title>The genome of Desulfotalea psychrophila, a sulfate-reducing bacterium from permanently cold Arctic sediments.</title>
        <authorList>
            <person name="Rabus R."/>
            <person name="Ruepp A."/>
            <person name="Frickey T."/>
            <person name="Rattei T."/>
            <person name="Fartmann B."/>
            <person name="Stark M."/>
            <person name="Bauer M."/>
            <person name="Zibat A."/>
            <person name="Lombardot T."/>
            <person name="Becker I."/>
            <person name="Amann J."/>
            <person name="Gellner K."/>
            <person name="Teeling H."/>
            <person name="Leuschner W.D."/>
            <person name="Gloeckner F.-O."/>
            <person name="Lupas A.N."/>
            <person name="Amann R."/>
            <person name="Klenk H.-P."/>
        </authorList>
    </citation>
    <scope>NUCLEOTIDE SEQUENCE [LARGE SCALE GENOMIC DNA]</scope>
    <source>
        <strain evidence="7">DSM 12343 / LSv54</strain>
    </source>
</reference>
<dbReference type="CDD" id="cd08420">
    <property type="entry name" value="PBP2_CysL_like"/>
    <property type="match status" value="1"/>
</dbReference>
<evidence type="ECO:0000313" key="7">
    <source>
        <dbReference type="Proteomes" id="UP000000602"/>
    </source>
</evidence>
<dbReference type="InterPro" id="IPR000847">
    <property type="entry name" value="LysR_HTH_N"/>
</dbReference>
<keyword evidence="3" id="KW-0238">DNA-binding</keyword>
<name>Q6ANV6_DESPS</name>
<keyword evidence="7" id="KW-1185">Reference proteome</keyword>
<accession>Q6ANV6</accession>
<dbReference type="InterPro" id="IPR036388">
    <property type="entry name" value="WH-like_DNA-bd_sf"/>
</dbReference>
<dbReference type="OrthoDB" id="9808620at2"/>
<evidence type="ECO:0000256" key="4">
    <source>
        <dbReference type="ARBA" id="ARBA00023163"/>
    </source>
</evidence>
<evidence type="ECO:0000256" key="2">
    <source>
        <dbReference type="ARBA" id="ARBA00023015"/>
    </source>
</evidence>
<keyword evidence="2" id="KW-0805">Transcription regulation</keyword>
<dbReference type="HOGENOM" id="CLU_039613_6_1_7"/>
<evidence type="ECO:0000256" key="3">
    <source>
        <dbReference type="ARBA" id="ARBA00023125"/>
    </source>
</evidence>
<dbReference type="eggNOG" id="COG0583">
    <property type="taxonomic scope" value="Bacteria"/>
</dbReference>
<dbReference type="Gene3D" id="1.10.10.10">
    <property type="entry name" value="Winged helix-like DNA-binding domain superfamily/Winged helix DNA-binding domain"/>
    <property type="match status" value="1"/>
</dbReference>
<dbReference type="PANTHER" id="PTHR30126:SF64">
    <property type="entry name" value="HTH-TYPE TRANSCRIPTIONAL REGULATOR CITR"/>
    <property type="match status" value="1"/>
</dbReference>
<organism evidence="6 7">
    <name type="scientific">Desulfotalea psychrophila (strain LSv54 / DSM 12343)</name>
    <dbReference type="NCBI Taxonomy" id="177439"/>
    <lineage>
        <taxon>Bacteria</taxon>
        <taxon>Pseudomonadati</taxon>
        <taxon>Thermodesulfobacteriota</taxon>
        <taxon>Desulfobulbia</taxon>
        <taxon>Desulfobulbales</taxon>
        <taxon>Desulfocapsaceae</taxon>
        <taxon>Desulfotalea</taxon>
    </lineage>
</organism>
<proteinExistence type="inferred from homology"/>
<gene>
    <name evidence="6" type="ordered locus">DP1239</name>
</gene>
<dbReference type="KEGG" id="dps:DP1239"/>
<keyword evidence="4" id="KW-0804">Transcription</keyword>
<dbReference type="GO" id="GO:0003700">
    <property type="term" value="F:DNA-binding transcription factor activity"/>
    <property type="evidence" value="ECO:0007669"/>
    <property type="project" value="InterPro"/>
</dbReference>
<evidence type="ECO:0000259" key="5">
    <source>
        <dbReference type="PROSITE" id="PS50931"/>
    </source>
</evidence>
<dbReference type="STRING" id="177439.DP1239"/>
<comment type="similarity">
    <text evidence="1">Belongs to the LysR transcriptional regulatory family.</text>
</comment>
<dbReference type="InterPro" id="IPR005119">
    <property type="entry name" value="LysR_subst-bd"/>
</dbReference>
<protein>
    <submittedName>
        <fullName evidence="6">Related to transcriptional regulator protein</fullName>
    </submittedName>
</protein>
<dbReference type="AlphaFoldDB" id="Q6ANV6"/>
<dbReference type="Proteomes" id="UP000000602">
    <property type="component" value="Chromosome"/>
</dbReference>
<evidence type="ECO:0000256" key="1">
    <source>
        <dbReference type="ARBA" id="ARBA00009437"/>
    </source>
</evidence>
<dbReference type="SUPFAM" id="SSF53850">
    <property type="entry name" value="Periplasmic binding protein-like II"/>
    <property type="match status" value="1"/>
</dbReference>
<dbReference type="GO" id="GO:0000976">
    <property type="term" value="F:transcription cis-regulatory region binding"/>
    <property type="evidence" value="ECO:0007669"/>
    <property type="project" value="TreeGrafter"/>
</dbReference>
<sequence>MSEHIRNLEDQLDCKLFDRLGRSIMPTIQAETLYPKAAAILEDLKQLKDEVSSAGSTVAGELTIGASTIPGTYLLPKYAAAFKKKYPKIIFETQIKDSTRTASAIHDKRLLLAIVGSKTFSRKIEFTPLCEDQLIVIANPENPIPARIKLESLGKYPFITRETGSGTRRNMEKIFTNAGFSPNQLDIVASFGSSTAVKEAVKTNLGIAIVSRYAVETELKMGWLREIQLKDISMNRTFYIAKLAKRSLPRQYQAFYNFLLQQHQEPETV</sequence>
<feature type="domain" description="HTH lysR-type" evidence="5">
    <location>
        <begin position="1"/>
        <end position="27"/>
    </location>
</feature>